<reference evidence="1" key="1">
    <citation type="submission" date="2021-06" db="EMBL/GenBank/DDBJ databases">
        <title>Comparative genomics, transcriptomics and evolutionary studies reveal genomic signatures of adaptation to plant cell wall in hemibiotrophic fungi.</title>
        <authorList>
            <consortium name="DOE Joint Genome Institute"/>
            <person name="Baroncelli R."/>
            <person name="Diaz J.F."/>
            <person name="Benocci T."/>
            <person name="Peng M."/>
            <person name="Battaglia E."/>
            <person name="Haridas S."/>
            <person name="Andreopoulos W."/>
            <person name="Labutti K."/>
            <person name="Pangilinan J."/>
            <person name="Floch G.L."/>
            <person name="Makela M.R."/>
            <person name="Henrissat B."/>
            <person name="Grigoriev I.V."/>
            <person name="Crouch J.A."/>
            <person name="De Vries R.P."/>
            <person name="Sukno S.A."/>
            <person name="Thon M.R."/>
        </authorList>
    </citation>
    <scope>NUCLEOTIDE SEQUENCE</scope>
    <source>
        <strain evidence="1">MAFF235873</strain>
    </source>
</reference>
<dbReference type="AlphaFoldDB" id="A0AAD9HJY5"/>
<sequence>MERRQRRAYFTVVFVPRAWIRTKFRICGAMNLDFPGHADEDGTSERVEWRRRVQRKLEGEGFRDVSSAHMERLYMLST</sequence>
<evidence type="ECO:0000313" key="2">
    <source>
        <dbReference type="Proteomes" id="UP001232148"/>
    </source>
</evidence>
<dbReference type="EMBL" id="MU842867">
    <property type="protein sequence ID" value="KAK2029194.1"/>
    <property type="molecule type" value="Genomic_DNA"/>
</dbReference>
<proteinExistence type="predicted"/>
<dbReference type="Proteomes" id="UP001232148">
    <property type="component" value="Unassembled WGS sequence"/>
</dbReference>
<name>A0AAD9HJY5_9PEZI</name>
<gene>
    <name evidence="1" type="ORF">LX32DRAFT_375761</name>
</gene>
<keyword evidence="2" id="KW-1185">Reference proteome</keyword>
<evidence type="ECO:0000313" key="1">
    <source>
        <dbReference type="EMBL" id="KAK2029194.1"/>
    </source>
</evidence>
<protein>
    <submittedName>
        <fullName evidence="1">Uncharacterized protein</fullName>
    </submittedName>
</protein>
<comment type="caution">
    <text evidence="1">The sequence shown here is derived from an EMBL/GenBank/DDBJ whole genome shotgun (WGS) entry which is preliminary data.</text>
</comment>
<accession>A0AAD9HJY5</accession>
<organism evidence="1 2">
    <name type="scientific">Colletotrichum zoysiae</name>
    <dbReference type="NCBI Taxonomy" id="1216348"/>
    <lineage>
        <taxon>Eukaryota</taxon>
        <taxon>Fungi</taxon>
        <taxon>Dikarya</taxon>
        <taxon>Ascomycota</taxon>
        <taxon>Pezizomycotina</taxon>
        <taxon>Sordariomycetes</taxon>
        <taxon>Hypocreomycetidae</taxon>
        <taxon>Glomerellales</taxon>
        <taxon>Glomerellaceae</taxon>
        <taxon>Colletotrichum</taxon>
        <taxon>Colletotrichum graminicola species complex</taxon>
    </lineage>
</organism>